<proteinExistence type="predicted"/>
<dbReference type="KEGG" id="skn:SKUN_001390"/>
<organism evidence="1 2">
    <name type="scientific">Spiroplasma kunkelii CR2-3x</name>
    <dbReference type="NCBI Taxonomy" id="273035"/>
    <lineage>
        <taxon>Bacteria</taxon>
        <taxon>Bacillati</taxon>
        <taxon>Mycoplasmatota</taxon>
        <taxon>Mollicutes</taxon>
        <taxon>Entomoplasmatales</taxon>
        <taxon>Spiroplasmataceae</taxon>
        <taxon>Spiroplasma</taxon>
    </lineage>
</organism>
<gene>
    <name evidence="1" type="ORF">SKUN_001390</name>
</gene>
<dbReference type="Proteomes" id="UP000062963">
    <property type="component" value="Chromosome"/>
</dbReference>
<dbReference type="PATRIC" id="fig|273035.7.peg.1711"/>
<sequence length="52" mass="5980">MQLYFGNYNIKIGETSATKINGLDYVSVHLLEITKKHNVYFATNQGLYVLKK</sequence>
<name>A0A0K2JIM3_SPIKU</name>
<reference evidence="1 2" key="1">
    <citation type="journal article" date="2015" name="Genome Announc.">
        <title>Complete Genome Sequence of Spiroplasma kunkelii Strain CR2-3x, Causal Agent of Corn Stunt Disease in Zea mays L.</title>
        <authorList>
            <person name="Davis R.E."/>
            <person name="Shao J."/>
            <person name="Dally E.L."/>
            <person name="Zhao Y."/>
            <person name="Gasparich G.E."/>
            <person name="Gaynor B.J."/>
            <person name="Athey J.C."/>
            <person name="Harrison N.A."/>
            <person name="Donofrio N."/>
        </authorList>
    </citation>
    <scope>NUCLEOTIDE SEQUENCE [LARGE SCALE GENOMIC DNA]</scope>
    <source>
        <strain evidence="1 2">CR2-3x</strain>
    </source>
</reference>
<evidence type="ECO:0000313" key="1">
    <source>
        <dbReference type="EMBL" id="ALA98257.1"/>
    </source>
</evidence>
<dbReference type="EMBL" id="CP010899">
    <property type="protein sequence ID" value="ALA98257.1"/>
    <property type="molecule type" value="Genomic_DNA"/>
</dbReference>
<dbReference type="STRING" id="273035.SKUN_001390"/>
<evidence type="ECO:0000313" key="2">
    <source>
        <dbReference type="Proteomes" id="UP000062963"/>
    </source>
</evidence>
<protein>
    <submittedName>
        <fullName evidence="1">Uncharacterized protein</fullName>
    </submittedName>
</protein>
<dbReference type="AlphaFoldDB" id="A0A0K2JIM3"/>
<keyword evidence="2" id="KW-1185">Reference proteome</keyword>
<accession>A0A0K2JIM3</accession>